<evidence type="ECO:0008006" key="4">
    <source>
        <dbReference type="Google" id="ProtNLM"/>
    </source>
</evidence>
<comment type="caution">
    <text evidence="2">The sequence shown here is derived from an EMBL/GenBank/DDBJ whole genome shotgun (WGS) entry which is preliminary data.</text>
</comment>
<evidence type="ECO:0000256" key="1">
    <source>
        <dbReference type="SAM" id="Phobius"/>
    </source>
</evidence>
<organism evidence="2 3">
    <name type="scientific">Thiogranum longum</name>
    <dbReference type="NCBI Taxonomy" id="1537524"/>
    <lineage>
        <taxon>Bacteria</taxon>
        <taxon>Pseudomonadati</taxon>
        <taxon>Pseudomonadota</taxon>
        <taxon>Gammaproteobacteria</taxon>
        <taxon>Chromatiales</taxon>
        <taxon>Ectothiorhodospiraceae</taxon>
        <taxon>Thiogranum</taxon>
    </lineage>
</organism>
<feature type="transmembrane region" description="Helical" evidence="1">
    <location>
        <begin position="34"/>
        <end position="55"/>
    </location>
</feature>
<evidence type="ECO:0000313" key="3">
    <source>
        <dbReference type="Proteomes" id="UP000295707"/>
    </source>
</evidence>
<dbReference type="RefSeq" id="WP_132971807.1">
    <property type="nucleotide sequence ID" value="NZ_SMFX01000001.1"/>
</dbReference>
<keyword evidence="1" id="KW-1133">Transmembrane helix</keyword>
<dbReference type="AlphaFoldDB" id="A0A4R1H812"/>
<dbReference type="OrthoDB" id="5625942at2"/>
<proteinExistence type="predicted"/>
<gene>
    <name evidence="2" type="ORF">DFR30_1230</name>
</gene>
<keyword evidence="3" id="KW-1185">Reference proteome</keyword>
<dbReference type="Proteomes" id="UP000295707">
    <property type="component" value="Unassembled WGS sequence"/>
</dbReference>
<evidence type="ECO:0000313" key="2">
    <source>
        <dbReference type="EMBL" id="TCK17974.1"/>
    </source>
</evidence>
<accession>A0A4R1H812</accession>
<keyword evidence="1" id="KW-0472">Membrane</keyword>
<protein>
    <recommendedName>
        <fullName evidence="4">DUF3098 family protein</fullName>
    </recommendedName>
</protein>
<feature type="transmembrane region" description="Helical" evidence="1">
    <location>
        <begin position="7"/>
        <end position="28"/>
    </location>
</feature>
<dbReference type="EMBL" id="SMFX01000001">
    <property type="protein sequence ID" value="TCK17974.1"/>
    <property type="molecule type" value="Genomic_DNA"/>
</dbReference>
<keyword evidence="1" id="KW-0812">Transmembrane</keyword>
<name>A0A4R1H812_9GAMM</name>
<reference evidence="2 3" key="1">
    <citation type="submission" date="2019-03" db="EMBL/GenBank/DDBJ databases">
        <title>Genomic Encyclopedia of Type Strains, Phase IV (KMG-IV): sequencing the most valuable type-strain genomes for metagenomic binning, comparative biology and taxonomic classification.</title>
        <authorList>
            <person name="Goeker M."/>
        </authorList>
    </citation>
    <scope>NUCLEOTIDE SEQUENCE [LARGE SCALE GENOMIC DNA]</scope>
    <source>
        <strain evidence="2 3">DSM 19610</strain>
    </source>
</reference>
<sequence>MRHIGRYTVYAGVVLIAIGLIGGFTALFRDADSLAVNLLTLVPLGFIALLAGTVVSQLSGPPDGQ</sequence>